<reference evidence="5" key="1">
    <citation type="journal article" date="2023" name="Genome Biol. Evol.">
        <title>First Whole Genome Sequence and Flow Cytometry Genome Size Data for the Lichen-Forming Fungus Ramalina farinacea (Ascomycota).</title>
        <authorList>
            <person name="Llewellyn T."/>
            <person name="Mian S."/>
            <person name="Hill R."/>
            <person name="Leitch I.J."/>
            <person name="Gaya E."/>
        </authorList>
    </citation>
    <scope>NUCLEOTIDE SEQUENCE</scope>
    <source>
        <strain evidence="5">LIQ254RAFAR</strain>
    </source>
</reference>
<comment type="caution">
    <text evidence="5">The sequence shown here is derived from an EMBL/GenBank/DDBJ whole genome shotgun (WGS) entry which is preliminary data.</text>
</comment>
<comment type="similarity">
    <text evidence="2">Belongs to the bacterial solute-binding protein SsuA/TauA family.</text>
</comment>
<feature type="domain" description="Ca3427-like PBP 2" evidence="4">
    <location>
        <begin position="91"/>
        <end position="215"/>
    </location>
</feature>
<evidence type="ECO:0000313" key="6">
    <source>
        <dbReference type="Proteomes" id="UP001161017"/>
    </source>
</evidence>
<dbReference type="AlphaFoldDB" id="A0AA43QJC3"/>
<evidence type="ECO:0000313" key="5">
    <source>
        <dbReference type="EMBL" id="MDI1485738.1"/>
    </source>
</evidence>
<keyword evidence="6" id="KW-1185">Reference proteome</keyword>
<evidence type="ECO:0000256" key="3">
    <source>
        <dbReference type="ARBA" id="ARBA00022729"/>
    </source>
</evidence>
<keyword evidence="3" id="KW-0732">Signal</keyword>
<gene>
    <name evidence="5" type="ORF">OHK93_003927</name>
</gene>
<evidence type="ECO:0000256" key="2">
    <source>
        <dbReference type="ARBA" id="ARBA00010742"/>
    </source>
</evidence>
<proteinExistence type="inferred from homology"/>
<name>A0AA43QJC3_9LECA</name>
<dbReference type="EMBL" id="JAPUFD010000002">
    <property type="protein sequence ID" value="MDI1485738.1"/>
    <property type="molecule type" value="Genomic_DNA"/>
</dbReference>
<evidence type="ECO:0000256" key="1">
    <source>
        <dbReference type="ARBA" id="ARBA00004418"/>
    </source>
</evidence>
<organism evidence="5 6">
    <name type="scientific">Ramalina farinacea</name>
    <dbReference type="NCBI Taxonomy" id="258253"/>
    <lineage>
        <taxon>Eukaryota</taxon>
        <taxon>Fungi</taxon>
        <taxon>Dikarya</taxon>
        <taxon>Ascomycota</taxon>
        <taxon>Pezizomycotina</taxon>
        <taxon>Lecanoromycetes</taxon>
        <taxon>OSLEUM clade</taxon>
        <taxon>Lecanoromycetidae</taxon>
        <taxon>Lecanorales</taxon>
        <taxon>Lecanorineae</taxon>
        <taxon>Ramalinaceae</taxon>
        <taxon>Ramalina</taxon>
    </lineage>
</organism>
<dbReference type="Pfam" id="PF22384">
    <property type="entry name" value="PBP2_Ca3427_like"/>
    <property type="match status" value="1"/>
</dbReference>
<comment type="subcellular location">
    <subcellularLocation>
        <location evidence="1">Periplasm</location>
    </subcellularLocation>
</comment>
<dbReference type="SUPFAM" id="SSF53850">
    <property type="entry name" value="Periplasmic binding protein-like II"/>
    <property type="match status" value="1"/>
</dbReference>
<protein>
    <recommendedName>
        <fullName evidence="4">Ca3427-like PBP 2 domain-containing protein</fullName>
    </recommendedName>
</protein>
<dbReference type="PANTHER" id="PTHR30024:SF47">
    <property type="entry name" value="TAURINE-BINDING PERIPLASMIC PROTEIN"/>
    <property type="match status" value="1"/>
</dbReference>
<dbReference type="Gene3D" id="3.40.190.10">
    <property type="entry name" value="Periplasmic binding protein-like II"/>
    <property type="match status" value="2"/>
</dbReference>
<dbReference type="InterPro" id="IPR054364">
    <property type="entry name" value="Ca3427-like_PBP2"/>
</dbReference>
<evidence type="ECO:0000259" key="4">
    <source>
        <dbReference type="Pfam" id="PF22384"/>
    </source>
</evidence>
<sequence>MPQSPPLRIGYVPEHFSTPLHFARTHFSAKFTLHPFPSGTGHMITSLSANEIDIGIGLTEAWVSGLAKAETEDRPAPYALVGTYVESPLRWAISTGGSRKDIGVNADPGEWVKELRGRKMGVSRVGSGSYVMGFVVADKMGWLTTAAAAAAVGGAEEERRQQQPFEVVPLQTFEKLREGVNSEGGAAGAADFFMWEHFTSKRYFDNGEIRKIGEILTPWPSWHVVAKPELVGDERLEEFFTLVDQGVVWFAGHGDEAVEYISTELDYSKEDAEEWMRTVQFAKEVKGVRRSVVDETLTVLKKAGVVEEGVKGEEMMKIRRKEPGLLIALTGS</sequence>
<accession>A0AA43QJC3</accession>
<dbReference type="PANTHER" id="PTHR30024">
    <property type="entry name" value="ALIPHATIC SULFONATES-BINDING PROTEIN-RELATED"/>
    <property type="match status" value="1"/>
</dbReference>
<dbReference type="Proteomes" id="UP001161017">
    <property type="component" value="Unassembled WGS sequence"/>
</dbReference>
<dbReference type="GO" id="GO:0042597">
    <property type="term" value="C:periplasmic space"/>
    <property type="evidence" value="ECO:0007669"/>
    <property type="project" value="UniProtKB-SubCell"/>
</dbReference>